<dbReference type="Proteomes" id="UP000515823">
    <property type="component" value="Chromosome"/>
</dbReference>
<feature type="domain" description="Calcineurin-like phosphoesterase" evidence="2">
    <location>
        <begin position="1"/>
        <end position="186"/>
    </location>
</feature>
<dbReference type="InterPro" id="IPR029052">
    <property type="entry name" value="Metallo-depent_PP-like"/>
</dbReference>
<dbReference type="Pfam" id="PF00149">
    <property type="entry name" value="Metallophos"/>
    <property type="match status" value="1"/>
</dbReference>
<organism evidence="3 4">
    <name type="scientific">Qiania dongpingensis</name>
    <dbReference type="NCBI Taxonomy" id="2763669"/>
    <lineage>
        <taxon>Bacteria</taxon>
        <taxon>Bacillati</taxon>
        <taxon>Bacillota</taxon>
        <taxon>Clostridia</taxon>
        <taxon>Lachnospirales</taxon>
        <taxon>Lachnospiraceae</taxon>
        <taxon>Qiania</taxon>
    </lineage>
</organism>
<dbReference type="InterPro" id="IPR041796">
    <property type="entry name" value="Mre11_N"/>
</dbReference>
<sequence length="365" mass="40465">MKFIHTADIHLGCQPDRGFPWSRERSFDILTAFRDLISACRKERPDLLLIAGDLFHRQPALAELKEADALFANIPEIPVVMIAGNHDCVRPGSALSEFSWSPNVTFLSGSGFSQVSFPNLGTVVHGFSYHTREIKEALYDDLKAPEDGNLHILLAHGGDADHIPLDRKKLAASGFSYIALGHIHKPEIDAENRLAFAGSLSPIELTETGHHGYIQGELLPGKDSGNLKLQFIPLSSRSYIPCRVKVSSKTTNQSLYQTITRFMEQYGPSNIYKLALTGKRDPDIVFDEAYLRTAGRVVSYRDDTIPSYDIHALMENHRHDLIGDYIGAFLTDGTEASLTDPVKSQAFYYGLDALLANFDSETGEP</sequence>
<keyword evidence="4" id="KW-1185">Reference proteome</keyword>
<name>A0A7G9G0K5_9FIRM</name>
<dbReference type="AlphaFoldDB" id="A0A7G9G0K5"/>
<dbReference type="EMBL" id="CP060634">
    <property type="protein sequence ID" value="QNM04337.1"/>
    <property type="molecule type" value="Genomic_DNA"/>
</dbReference>
<dbReference type="RefSeq" id="WP_249300619.1">
    <property type="nucleotide sequence ID" value="NZ_CP060634.1"/>
</dbReference>
<keyword evidence="3" id="KW-0540">Nuclease</keyword>
<gene>
    <name evidence="3" type="ORF">H9Q78_07475</name>
</gene>
<dbReference type="PANTHER" id="PTHR30337">
    <property type="entry name" value="COMPONENT OF ATP-DEPENDENT DSDNA EXONUCLEASE"/>
    <property type="match status" value="1"/>
</dbReference>
<proteinExistence type="predicted"/>
<keyword evidence="3" id="KW-0269">Exonuclease</keyword>
<evidence type="ECO:0000256" key="1">
    <source>
        <dbReference type="ARBA" id="ARBA00022801"/>
    </source>
</evidence>
<dbReference type="InterPro" id="IPR004843">
    <property type="entry name" value="Calcineurin-like_PHP"/>
</dbReference>
<evidence type="ECO:0000259" key="2">
    <source>
        <dbReference type="Pfam" id="PF00149"/>
    </source>
</evidence>
<dbReference type="SUPFAM" id="SSF56300">
    <property type="entry name" value="Metallo-dependent phosphatases"/>
    <property type="match status" value="1"/>
</dbReference>
<keyword evidence="1" id="KW-0378">Hydrolase</keyword>
<evidence type="ECO:0000313" key="4">
    <source>
        <dbReference type="Proteomes" id="UP000515823"/>
    </source>
</evidence>
<protein>
    <submittedName>
        <fullName evidence="3">DNA repair exonuclease</fullName>
    </submittedName>
</protein>
<dbReference type="GO" id="GO:0004527">
    <property type="term" value="F:exonuclease activity"/>
    <property type="evidence" value="ECO:0007669"/>
    <property type="project" value="UniProtKB-KW"/>
</dbReference>
<dbReference type="KEGG" id="qdo:H9Q78_07475"/>
<dbReference type="Gene3D" id="3.60.21.10">
    <property type="match status" value="1"/>
</dbReference>
<evidence type="ECO:0000313" key="3">
    <source>
        <dbReference type="EMBL" id="QNM04337.1"/>
    </source>
</evidence>
<dbReference type="InterPro" id="IPR050535">
    <property type="entry name" value="DNA_Repair-Maintenance_Comp"/>
</dbReference>
<accession>A0A7G9G0K5</accession>
<reference evidence="3 4" key="1">
    <citation type="submission" date="2020-08" db="EMBL/GenBank/DDBJ databases">
        <authorList>
            <person name="Liu C."/>
            <person name="Sun Q."/>
        </authorList>
    </citation>
    <scope>NUCLEOTIDE SEQUENCE [LARGE SCALE GENOMIC DNA]</scope>
    <source>
        <strain evidence="3 4">NSJ-38</strain>
    </source>
</reference>
<dbReference type="CDD" id="cd00840">
    <property type="entry name" value="MPP_Mre11_N"/>
    <property type="match status" value="1"/>
</dbReference>